<proteinExistence type="predicted"/>
<evidence type="ECO:0000256" key="1">
    <source>
        <dbReference type="SAM" id="MobiDB-lite"/>
    </source>
</evidence>
<dbReference type="KEGG" id="tcr:504427.20"/>
<keyword evidence="2" id="KW-0472">Membrane</keyword>
<comment type="caution">
    <text evidence="3">The sequence shown here is derived from an EMBL/GenBank/DDBJ whole genome shotgun (WGS) entry which is preliminary data.</text>
</comment>
<feature type="region of interest" description="Disordered" evidence="1">
    <location>
        <begin position="339"/>
        <end position="374"/>
    </location>
</feature>
<dbReference type="Proteomes" id="UP000002296">
    <property type="component" value="Unassembled WGS sequence"/>
</dbReference>
<dbReference type="EMBL" id="AAHK01000091">
    <property type="protein sequence ID" value="EAN97621.1"/>
    <property type="molecule type" value="Genomic_DNA"/>
</dbReference>
<accession>Q4DYP2</accession>
<protein>
    <submittedName>
        <fullName evidence="3">Uncharacterized protein</fullName>
    </submittedName>
</protein>
<dbReference type="AlphaFoldDB" id="Q4DYP2"/>
<evidence type="ECO:0000256" key="2">
    <source>
        <dbReference type="SAM" id="Phobius"/>
    </source>
</evidence>
<feature type="transmembrane region" description="Helical" evidence="2">
    <location>
        <begin position="36"/>
        <end position="59"/>
    </location>
</feature>
<sequence length="422" mass="45282">MVNPQSYSIYSFSYSYLVSFLLFINCRIRSAVQVNILLSFFILFFFFLLLHLCFYHSMWCFSVGLYVCRGFMRADVFFGGGNVSFCCCSCLSLSFVLTNFSCGGTGPAKQQEKAQAGRGGKQRHMYGAHHRVAQLRRGGAAAERHAANTPCDSFVNTPMGTQAEGYTQRTTQVRCGAPSCHSVAAGNVYPLPATMRRSCLAVPPASEPSRSSQMTTPVAPITTTAPPTQAQVGDAALLQATLSQSSQHHKETASALSSLVQFLQHQEKHLAANCQSLSYLSALVESHQAQVTALQGLTTEIRAVATAIRDATTILQRAKRVGEHPALGGTPIHNQSCLRRSASSAAASAPSSTDGLVLGADSPSVTPCKREEGKKEEGMILKRGGAAYVCNSQRPHVTLRGTAGAARCAVGSEFMEDDIFSM</sequence>
<feature type="transmembrane region" description="Helical" evidence="2">
    <location>
        <begin position="6"/>
        <end position="24"/>
    </location>
</feature>
<keyword evidence="2" id="KW-1133">Transmembrane helix</keyword>
<organism evidence="3 4">
    <name type="scientific">Trypanosoma cruzi (strain CL Brener)</name>
    <dbReference type="NCBI Taxonomy" id="353153"/>
    <lineage>
        <taxon>Eukaryota</taxon>
        <taxon>Discoba</taxon>
        <taxon>Euglenozoa</taxon>
        <taxon>Kinetoplastea</taxon>
        <taxon>Metakinetoplastina</taxon>
        <taxon>Trypanosomatida</taxon>
        <taxon>Trypanosomatidae</taxon>
        <taxon>Trypanosoma</taxon>
        <taxon>Schizotrypanum</taxon>
    </lineage>
</organism>
<name>Q4DYP2_TRYCC</name>
<evidence type="ECO:0000313" key="4">
    <source>
        <dbReference type="Proteomes" id="UP000002296"/>
    </source>
</evidence>
<evidence type="ECO:0000313" key="3">
    <source>
        <dbReference type="EMBL" id="EAN97621.1"/>
    </source>
</evidence>
<reference evidence="3 4" key="1">
    <citation type="journal article" date="2005" name="Science">
        <title>The genome sequence of Trypanosoma cruzi, etiologic agent of Chagas disease.</title>
        <authorList>
            <person name="El-Sayed N.M."/>
            <person name="Myler P.J."/>
            <person name="Bartholomeu D.C."/>
            <person name="Nilsson D."/>
            <person name="Aggarwal G."/>
            <person name="Tran A.N."/>
            <person name="Ghedin E."/>
            <person name="Worthey E.A."/>
            <person name="Delcher A.L."/>
            <person name="Blandin G."/>
            <person name="Westenberger S.J."/>
            <person name="Caler E."/>
            <person name="Cerqueira G.C."/>
            <person name="Branche C."/>
            <person name="Haas B."/>
            <person name="Anupama A."/>
            <person name="Arner E."/>
            <person name="Aslund L."/>
            <person name="Attipoe P."/>
            <person name="Bontempi E."/>
            <person name="Bringaud F."/>
            <person name="Burton P."/>
            <person name="Cadag E."/>
            <person name="Campbell D.A."/>
            <person name="Carrington M."/>
            <person name="Crabtree J."/>
            <person name="Darban H."/>
            <person name="da Silveira J.F."/>
            <person name="de Jong P."/>
            <person name="Edwards K."/>
            <person name="Englund P.T."/>
            <person name="Fazelina G."/>
            <person name="Feldblyum T."/>
            <person name="Ferella M."/>
            <person name="Frasch A.C."/>
            <person name="Gull K."/>
            <person name="Horn D."/>
            <person name="Hou L."/>
            <person name="Huang Y."/>
            <person name="Kindlund E."/>
            <person name="Klingbeil M."/>
            <person name="Kluge S."/>
            <person name="Koo H."/>
            <person name="Lacerda D."/>
            <person name="Levin M.J."/>
            <person name="Lorenzi H."/>
            <person name="Louie T."/>
            <person name="Machado C.R."/>
            <person name="McCulloch R."/>
            <person name="McKenna A."/>
            <person name="Mizuno Y."/>
            <person name="Mottram J.C."/>
            <person name="Nelson S."/>
            <person name="Ochaya S."/>
            <person name="Osoegawa K."/>
            <person name="Pai G."/>
            <person name="Parsons M."/>
            <person name="Pentony M."/>
            <person name="Pettersson U."/>
            <person name="Pop M."/>
            <person name="Ramirez J.L."/>
            <person name="Rinta J."/>
            <person name="Robertson L."/>
            <person name="Salzberg S.L."/>
            <person name="Sanchez D.O."/>
            <person name="Seyler A."/>
            <person name="Sharma R."/>
            <person name="Shetty J."/>
            <person name="Simpson A.J."/>
            <person name="Sisk E."/>
            <person name="Tammi M.T."/>
            <person name="Tarleton R."/>
            <person name="Teixeira S."/>
            <person name="Van Aken S."/>
            <person name="Vogt C."/>
            <person name="Ward P.N."/>
            <person name="Wickstead B."/>
            <person name="Wortman J."/>
            <person name="White O."/>
            <person name="Fraser C.M."/>
            <person name="Stuart K.D."/>
            <person name="Andersson B."/>
        </authorList>
    </citation>
    <scope>NUCLEOTIDE SEQUENCE [LARGE SCALE GENOMIC DNA]</scope>
    <source>
        <strain evidence="3 4">CL Brener</strain>
    </source>
</reference>
<dbReference type="GeneID" id="3551928"/>
<dbReference type="InParanoid" id="Q4DYP2"/>
<keyword evidence="4" id="KW-1185">Reference proteome</keyword>
<dbReference type="RefSeq" id="XP_819472.1">
    <property type="nucleotide sequence ID" value="XM_814379.1"/>
</dbReference>
<keyword evidence="2" id="KW-0812">Transmembrane</keyword>
<gene>
    <name evidence="3" type="ORF">Tc00.1047053504427.20</name>
</gene>
<feature type="compositionally biased region" description="Low complexity" evidence="1">
    <location>
        <begin position="341"/>
        <end position="352"/>
    </location>
</feature>
<dbReference type="PaxDb" id="353153-Q4DYP2"/>